<comment type="caution">
    <text evidence="1">The sequence shown here is derived from an EMBL/GenBank/DDBJ whole genome shotgun (WGS) entry which is preliminary data.</text>
</comment>
<dbReference type="Proteomes" id="UP001150001">
    <property type="component" value="Unassembled WGS sequence"/>
</dbReference>
<evidence type="ECO:0000313" key="2">
    <source>
        <dbReference type="Proteomes" id="UP001150001"/>
    </source>
</evidence>
<reference evidence="1" key="1">
    <citation type="submission" date="2022-11" db="EMBL/GenBank/DDBJ databases">
        <title>Role of the vibriolysin VemA secreted by the emergent pathogen Vibrio europaeus in the colonization of Manila clam mucus.</title>
        <authorList>
            <person name="Martinez C."/>
            <person name="Rodriguez S."/>
            <person name="Vences A."/>
            <person name="Barja J.L."/>
            <person name="Toranzo A.E."/>
            <person name="Dubert J."/>
        </authorList>
    </citation>
    <scope>NUCLEOTIDE SEQUENCE</scope>
    <source>
        <strain evidence="1">3454</strain>
    </source>
</reference>
<proteinExistence type="predicted"/>
<protein>
    <submittedName>
        <fullName evidence="1">Uncharacterized protein</fullName>
    </submittedName>
</protein>
<accession>A0ABT5GMW8</accession>
<sequence length="77" mass="8482">MTILATAENLAAIQAAIIKLANGERTVKVEHTSASGSKRSVQYSEVSLPELRDLEYSMRQELNPIPVMQNVEVEVVL</sequence>
<dbReference type="RefSeq" id="WP_272236640.1">
    <property type="nucleotide sequence ID" value="NZ_JAPFIQ010000013.1"/>
</dbReference>
<keyword evidence="2" id="KW-1185">Reference proteome</keyword>
<organism evidence="1 2">
    <name type="scientific">Vibrio europaeus</name>
    <dbReference type="NCBI Taxonomy" id="300876"/>
    <lineage>
        <taxon>Bacteria</taxon>
        <taxon>Pseudomonadati</taxon>
        <taxon>Pseudomonadota</taxon>
        <taxon>Gammaproteobacteria</taxon>
        <taxon>Vibrionales</taxon>
        <taxon>Vibrionaceae</taxon>
        <taxon>Vibrio</taxon>
        <taxon>Vibrio oreintalis group</taxon>
    </lineage>
</organism>
<name>A0ABT5GMW8_9VIBR</name>
<evidence type="ECO:0000313" key="1">
    <source>
        <dbReference type="EMBL" id="MDC5738600.1"/>
    </source>
</evidence>
<gene>
    <name evidence="1" type="ORF">OPW20_00915</name>
</gene>
<dbReference type="InterPro" id="IPR036626">
    <property type="entry name" value="GpW_sf"/>
</dbReference>
<dbReference type="EMBL" id="JAPFIT010000005">
    <property type="protein sequence ID" value="MDC5738600.1"/>
    <property type="molecule type" value="Genomic_DNA"/>
</dbReference>
<dbReference type="Gene3D" id="3.30.1580.10">
    <property type="entry name" value="Head-to-tail joining protein W"/>
    <property type="match status" value="1"/>
</dbReference>